<feature type="transmembrane region" description="Helical" evidence="2">
    <location>
        <begin position="32"/>
        <end position="55"/>
    </location>
</feature>
<feature type="compositionally biased region" description="Polar residues" evidence="1">
    <location>
        <begin position="7"/>
        <end position="17"/>
    </location>
</feature>
<reference evidence="3 4" key="1">
    <citation type="submission" date="2014-06" db="EMBL/GenBank/DDBJ databases">
        <title>The Whole Genome Sequence of Mycoplasma hyosynoviae strain ATCC 27095.</title>
        <authorList>
            <person name="Calcutt M.J."/>
            <person name="Foecking M.F."/>
        </authorList>
    </citation>
    <scope>NUCLEOTIDE SEQUENCE [LARGE SCALE GENOMIC DNA]</scope>
    <source>
        <strain evidence="3 4">M60</strain>
    </source>
</reference>
<sequence>MKEQEQKNLNTQEPKQQTSEDKVKTQNPKNKVIIWSAAGAAAAALSSVVSFTTVFSNQRKVSFLDKVLQSIKIDVKDKETKTKDDIKTIADFEASNLDNKLYELLVETEENQVNKQPLDKDKPYTTFRTKFAIRNKFTKAQSNYRAFEFRDIKPPKEKAELDKLGKISEKEEDRVNDKVKIEFVNFNRGQHLASAVATRDENGKFKYFNIYLKQDNDDTLQYEIVNVGVETNDDEAKAMFSYQLKVKSIDDEKFVSDKLSIEFKDFAIPSTRLTDYLKGLTINYKDVASTYIQDANREGIVQGTTLSNPNYNLEFENFEKLETENKVKAKVKIVDKSTKESSEAVEIEISNFFDYKKIVDETTKNITFDYTDKENSFANQLKKQNLKSNLVLLSNSDKLEVVYQGNELVQGDENDVNARKTAIVSFKIKDKRTQYESELKTFTIDGFKEYQIKSELDAYLNNITLDANNKASTYIDDVTSSQITKTNFDETKYKIDTDTFVIEKLSNLTSIKVHFRITENNSQNIYSNQKTVEINDFKIPKRLLNELIQKIELDVTGKATKMAYDFWDNFGAIDIKRNVDNRVEFNGTPSVKQTAANELTVRFKIHDKKNHDIVSDEREIKIKDFKTNTVNSASFGYYLYDYNGHQVACLNKKKVETVFKVPNTVDSFKVKKAMNLYAYENYTRDYCISVAEGIEEVENLIYTSANATSDLLALSLPKTLKVAKNVIVGPTKKLLYLEMPSSVQQVEGLYESSNIELDENDVFNNFYYYFGASEFHGKSLTPNDKRDWKGGFRVKLVDTQNPANYEIKQNFDSKYNFLVRKDSNYLVKLIEKKNTPKQLDLNLNSHNFKGIVQGAFYGTSTTKLTLRSDTIENVENLFSSSNSTLTELDLSGLTKFKHFNNLGPSYNNIKKVKLPDNMGEHISFSFRGWKDLEEVELPISTKIISSGMFYECEKLNKVNFEKLVNLEQIVDKKDIDNNSNEALNYLHFISSKTMTEIDLSKTKLKKLASAVFPYMDKLEKIILPETLLKVGHTISYRTYEGHNSSNISEHTIGFWNKLLTIQIKKLDRKPAEWSDYWIGQYWNSTNQNGANPGEVKIEWKQN</sequence>
<gene>
    <name evidence="3" type="ORF">MHSN_01905</name>
</gene>
<dbReference type="InterPro" id="IPR026906">
    <property type="entry name" value="LRR_5"/>
</dbReference>
<evidence type="ECO:0008006" key="5">
    <source>
        <dbReference type="Google" id="ProtNLM"/>
    </source>
</evidence>
<dbReference type="Pfam" id="PF13306">
    <property type="entry name" value="LRR_5"/>
    <property type="match status" value="2"/>
</dbReference>
<evidence type="ECO:0000313" key="3">
    <source>
        <dbReference type="EMBL" id="ASI53937.1"/>
    </source>
</evidence>
<name>A0A4P1QG91_9BACT</name>
<evidence type="ECO:0000256" key="2">
    <source>
        <dbReference type="SAM" id="Phobius"/>
    </source>
</evidence>
<keyword evidence="2" id="KW-1133">Transmembrane helix</keyword>
<dbReference type="Gene3D" id="3.80.10.10">
    <property type="entry name" value="Ribonuclease Inhibitor"/>
    <property type="match status" value="1"/>
</dbReference>
<dbReference type="SUPFAM" id="SSF52058">
    <property type="entry name" value="L domain-like"/>
    <property type="match status" value="1"/>
</dbReference>
<evidence type="ECO:0000256" key="1">
    <source>
        <dbReference type="SAM" id="MobiDB-lite"/>
    </source>
</evidence>
<keyword evidence="2" id="KW-0472">Membrane</keyword>
<proteinExistence type="predicted"/>
<dbReference type="Proteomes" id="UP000264882">
    <property type="component" value="Chromosome"/>
</dbReference>
<keyword evidence="4" id="KW-1185">Reference proteome</keyword>
<dbReference type="EMBL" id="CP008748">
    <property type="protein sequence ID" value="ASI53937.1"/>
    <property type="molecule type" value="Genomic_DNA"/>
</dbReference>
<accession>A0A4P1QG91</accession>
<organism evidence="3 4">
    <name type="scientific">Metamycoplasma hyosynoviae</name>
    <dbReference type="NCBI Taxonomy" id="29559"/>
    <lineage>
        <taxon>Bacteria</taxon>
        <taxon>Bacillati</taxon>
        <taxon>Mycoplasmatota</taxon>
        <taxon>Mycoplasmoidales</taxon>
        <taxon>Metamycoplasmataceae</taxon>
        <taxon>Metamycoplasma</taxon>
    </lineage>
</organism>
<dbReference type="AlphaFoldDB" id="A0A4P1QG91"/>
<dbReference type="KEGG" id="mhyv:MHSN_01905"/>
<keyword evidence="2" id="KW-0812">Transmembrane</keyword>
<dbReference type="InterPro" id="IPR032675">
    <property type="entry name" value="LRR_dom_sf"/>
</dbReference>
<evidence type="ECO:0000313" key="4">
    <source>
        <dbReference type="Proteomes" id="UP000264882"/>
    </source>
</evidence>
<protein>
    <recommendedName>
        <fullName evidence="5">Leucine rich repeat (LRR) protein</fullName>
    </recommendedName>
</protein>
<feature type="region of interest" description="Disordered" evidence="1">
    <location>
        <begin position="1"/>
        <end position="26"/>
    </location>
</feature>
<dbReference type="RefSeq" id="WP_119863838.1">
    <property type="nucleotide sequence ID" value="NZ_CP008748.1"/>
</dbReference>